<protein>
    <recommendedName>
        <fullName evidence="1">AbiEi antitoxin N-terminal domain-containing protein</fullName>
    </recommendedName>
</protein>
<organism evidence="2 3">
    <name type="scientific">Bifidobacterium biavatii DSM 23969</name>
    <dbReference type="NCBI Taxonomy" id="1437608"/>
    <lineage>
        <taxon>Bacteria</taxon>
        <taxon>Bacillati</taxon>
        <taxon>Actinomycetota</taxon>
        <taxon>Actinomycetes</taxon>
        <taxon>Bifidobacteriales</taxon>
        <taxon>Bifidobacteriaceae</taxon>
        <taxon>Bifidobacterium</taxon>
    </lineage>
</organism>
<evidence type="ECO:0000313" key="3">
    <source>
        <dbReference type="Proteomes" id="UP000029108"/>
    </source>
</evidence>
<gene>
    <name evidence="2" type="ORF">BBIA_2535</name>
</gene>
<dbReference type="Proteomes" id="UP000029108">
    <property type="component" value="Unassembled WGS sequence"/>
</dbReference>
<reference evidence="2 3" key="1">
    <citation type="submission" date="2014-03" db="EMBL/GenBank/DDBJ databases">
        <title>Genomics of Bifidobacteria.</title>
        <authorList>
            <person name="Ventura M."/>
            <person name="Milani C."/>
            <person name="Lugli G.A."/>
        </authorList>
    </citation>
    <scope>NUCLEOTIDE SEQUENCE [LARGE SCALE GENOMIC DNA]</scope>
    <source>
        <strain evidence="2 3">DSM 23969</strain>
    </source>
</reference>
<dbReference type="InterPro" id="IPR025159">
    <property type="entry name" value="AbiEi_N"/>
</dbReference>
<dbReference type="EMBL" id="JGYN01000054">
    <property type="protein sequence ID" value="KFI41914.1"/>
    <property type="molecule type" value="Genomic_DNA"/>
</dbReference>
<dbReference type="NCBIfam" id="NF047376">
    <property type="entry name" value="TAA_AbiEi"/>
    <property type="match status" value="1"/>
</dbReference>
<comment type="caution">
    <text evidence="2">The sequence shown here is derived from an EMBL/GenBank/DDBJ whole genome shotgun (WGS) entry which is preliminary data.</text>
</comment>
<evidence type="ECO:0000259" key="1">
    <source>
        <dbReference type="Pfam" id="PF13338"/>
    </source>
</evidence>
<dbReference type="Pfam" id="PF13338">
    <property type="entry name" value="AbiEi_4"/>
    <property type="match status" value="1"/>
</dbReference>
<dbReference type="eggNOG" id="COG5340">
    <property type="taxonomic scope" value="Bacteria"/>
</dbReference>
<feature type="domain" description="AbiEi antitoxin N-terminal" evidence="1">
    <location>
        <begin position="33"/>
        <end position="53"/>
    </location>
</feature>
<sequence>MLTDWDRTGRYVWLKRDLKKLFGEPVETFNDSLDRLVKAGILDRVARGVYVYAYSAHFGEATLDLIARNLRRGELTFESLESALSAYGVISQIPIDRRTYMTTGRSGEFITKYGVVELTHTSLPIEKILAGLTYPKDRGVPVASKEFAWRNLKAVRRNLDLVDEEELDEP</sequence>
<evidence type="ECO:0000313" key="2">
    <source>
        <dbReference type="EMBL" id="KFI41914.1"/>
    </source>
</evidence>
<proteinExistence type="predicted"/>
<dbReference type="AlphaFoldDB" id="A0A086Z5W4"/>
<keyword evidence="3" id="KW-1185">Reference proteome</keyword>
<dbReference type="InterPro" id="IPR059220">
    <property type="entry name" value="AbiEi"/>
</dbReference>
<name>A0A086Z5W4_9BIFI</name>
<dbReference type="STRING" id="1437608.GCA_000771645_01760"/>
<accession>A0A086Z5W4</accession>